<comment type="caution">
    <text evidence="10">The sequence shown here is derived from an EMBL/GenBank/DDBJ whole genome shotgun (WGS) entry which is preliminary data.</text>
</comment>
<evidence type="ECO:0000256" key="8">
    <source>
        <dbReference type="ARBA" id="ARBA00023196"/>
    </source>
</evidence>
<evidence type="ECO:0000256" key="1">
    <source>
        <dbReference type="ARBA" id="ARBA00003456"/>
    </source>
</evidence>
<protein>
    <submittedName>
        <fullName evidence="10">F0F1 ATP synthase subunit gamma</fullName>
    </submittedName>
</protein>
<evidence type="ECO:0000256" key="5">
    <source>
        <dbReference type="ARBA" id="ARBA00022781"/>
    </source>
</evidence>
<keyword evidence="6" id="KW-0406">Ion transport</keyword>
<keyword evidence="9" id="KW-0066">ATP synthesis</keyword>
<sequence length="277" mass="30758">MSCTALREHLRLLADLSKIVSAMRNLAYAELQRLNRMVAVQAHTEQVVLQALADSRAGQLAGSGQAYWLVIGAERGFCGGFNENLLNALPVLNMNHPNTVWFASGERLCQRLSPLLPPFEALSGCNSAEEASESVDVWLDTLWPRWITTGGGAELFVLHHAEHGLCERRLLPLPVLPAPSPGAEPLRTLPNAVLLPKLQAEWLRVGLLGALYQSLLHENRWRLAQMQRAQDHLDEANSRLMRAYFRQRQADITGELETLMSSLDVTATDRSGLRGEE</sequence>
<accession>A0ABT7XSC7</accession>
<gene>
    <name evidence="10" type="ORF">QU481_17655</name>
</gene>
<name>A0ABT7XSC7_9NEIS</name>
<dbReference type="RefSeq" id="WP_289831337.1">
    <property type="nucleotide sequence ID" value="NZ_JAUEDK010000039.1"/>
</dbReference>
<proteinExistence type="inferred from homology"/>
<evidence type="ECO:0000313" key="11">
    <source>
        <dbReference type="Proteomes" id="UP001168540"/>
    </source>
</evidence>
<keyword evidence="5" id="KW-0375">Hydrogen ion transport</keyword>
<dbReference type="Pfam" id="PF00231">
    <property type="entry name" value="ATP-synt"/>
    <property type="match status" value="1"/>
</dbReference>
<evidence type="ECO:0000256" key="4">
    <source>
        <dbReference type="ARBA" id="ARBA00022448"/>
    </source>
</evidence>
<dbReference type="PRINTS" id="PR00126">
    <property type="entry name" value="ATPASEGAMMA"/>
</dbReference>
<dbReference type="SUPFAM" id="SSF52943">
    <property type="entry name" value="ATP synthase (F1-ATPase), gamma subunit"/>
    <property type="match status" value="1"/>
</dbReference>
<evidence type="ECO:0000256" key="7">
    <source>
        <dbReference type="ARBA" id="ARBA00023136"/>
    </source>
</evidence>
<keyword evidence="11" id="KW-1185">Reference proteome</keyword>
<evidence type="ECO:0000256" key="6">
    <source>
        <dbReference type="ARBA" id="ARBA00023065"/>
    </source>
</evidence>
<comment type="similarity">
    <text evidence="3">Belongs to the ATPase gamma chain family.</text>
</comment>
<dbReference type="InterPro" id="IPR000131">
    <property type="entry name" value="ATP_synth_F1_gsu"/>
</dbReference>
<dbReference type="EMBL" id="JAUEDK010000039">
    <property type="protein sequence ID" value="MDN0076687.1"/>
    <property type="molecule type" value="Genomic_DNA"/>
</dbReference>
<comment type="function">
    <text evidence="1">Produces ATP from ADP in the presence of a proton gradient across the membrane. The gamma chain is believed to be important in regulating ATPase activity and the flow of protons through the CF(0) complex.</text>
</comment>
<dbReference type="Proteomes" id="UP001168540">
    <property type="component" value="Unassembled WGS sequence"/>
</dbReference>
<evidence type="ECO:0000256" key="9">
    <source>
        <dbReference type="ARBA" id="ARBA00023310"/>
    </source>
</evidence>
<keyword evidence="8" id="KW-0139">CF(1)</keyword>
<dbReference type="InterPro" id="IPR035968">
    <property type="entry name" value="ATP_synth_F1_ATPase_gsu"/>
</dbReference>
<organism evidence="10 11">
    <name type="scientific">Crenobacter oryzisoli</name>
    <dbReference type="NCBI Taxonomy" id="3056844"/>
    <lineage>
        <taxon>Bacteria</taxon>
        <taxon>Pseudomonadati</taxon>
        <taxon>Pseudomonadota</taxon>
        <taxon>Betaproteobacteria</taxon>
        <taxon>Neisseriales</taxon>
        <taxon>Neisseriaceae</taxon>
        <taxon>Crenobacter</taxon>
    </lineage>
</organism>
<dbReference type="Gene3D" id="1.10.287.80">
    <property type="entry name" value="ATP synthase, gamma subunit, helix hairpin domain"/>
    <property type="match status" value="2"/>
</dbReference>
<evidence type="ECO:0000256" key="2">
    <source>
        <dbReference type="ARBA" id="ARBA00004170"/>
    </source>
</evidence>
<keyword evidence="7" id="KW-0472">Membrane</keyword>
<reference evidence="10" key="1">
    <citation type="submission" date="2023-06" db="EMBL/GenBank/DDBJ databases">
        <authorList>
            <person name="Zhang S."/>
        </authorList>
    </citation>
    <scope>NUCLEOTIDE SEQUENCE</scope>
    <source>
        <strain evidence="10">SG2303</strain>
    </source>
</reference>
<comment type="subcellular location">
    <subcellularLocation>
        <location evidence="2">Membrane</location>
        <topology evidence="2">Peripheral membrane protein</topology>
    </subcellularLocation>
</comment>
<keyword evidence="4" id="KW-0813">Transport</keyword>
<evidence type="ECO:0000256" key="3">
    <source>
        <dbReference type="ARBA" id="ARBA00007681"/>
    </source>
</evidence>
<evidence type="ECO:0000313" key="10">
    <source>
        <dbReference type="EMBL" id="MDN0076687.1"/>
    </source>
</evidence>